<name>A0A7M7KAC3_VARDE</name>
<dbReference type="InParanoid" id="A0A7M7KAC3"/>
<dbReference type="SMART" id="SM00256">
    <property type="entry name" value="FBOX"/>
    <property type="match status" value="1"/>
</dbReference>
<dbReference type="AlphaFoldDB" id="A0A7M7KAC3"/>
<accession>A0A7M7KAC3</accession>
<feature type="region of interest" description="Disordered" evidence="1">
    <location>
        <begin position="360"/>
        <end position="393"/>
    </location>
</feature>
<evidence type="ECO:0000313" key="4">
    <source>
        <dbReference type="Proteomes" id="UP000594260"/>
    </source>
</evidence>
<dbReference type="EnsemblMetazoa" id="XM_022808203">
    <property type="protein sequence ID" value="XP_022663938"/>
    <property type="gene ID" value="LOC111251539"/>
</dbReference>
<dbReference type="Pfam" id="PF13415">
    <property type="entry name" value="Beta-prop_FBX42"/>
    <property type="match status" value="1"/>
</dbReference>
<dbReference type="GO" id="GO:0019005">
    <property type="term" value="C:SCF ubiquitin ligase complex"/>
    <property type="evidence" value="ECO:0007669"/>
    <property type="project" value="TreeGrafter"/>
</dbReference>
<organism evidence="3 4">
    <name type="scientific">Varroa destructor</name>
    <name type="common">Honeybee mite</name>
    <dbReference type="NCBI Taxonomy" id="109461"/>
    <lineage>
        <taxon>Eukaryota</taxon>
        <taxon>Metazoa</taxon>
        <taxon>Ecdysozoa</taxon>
        <taxon>Arthropoda</taxon>
        <taxon>Chelicerata</taxon>
        <taxon>Arachnida</taxon>
        <taxon>Acari</taxon>
        <taxon>Parasitiformes</taxon>
        <taxon>Mesostigmata</taxon>
        <taxon>Gamasina</taxon>
        <taxon>Dermanyssoidea</taxon>
        <taxon>Varroidae</taxon>
        <taxon>Varroa</taxon>
    </lineage>
</organism>
<dbReference type="FunCoup" id="A0A7M7KAC3">
    <property type="interactions" value="287"/>
</dbReference>
<dbReference type="InterPro" id="IPR001810">
    <property type="entry name" value="F-box_dom"/>
</dbReference>
<dbReference type="OrthoDB" id="9973021at2759"/>
<keyword evidence="4" id="KW-1185">Reference proteome</keyword>
<proteinExistence type="predicted"/>
<dbReference type="InterPro" id="IPR052821">
    <property type="entry name" value="F-box_only_SRC"/>
</dbReference>
<reference evidence="3" key="1">
    <citation type="submission" date="2021-01" db="UniProtKB">
        <authorList>
            <consortium name="EnsemblMetazoa"/>
        </authorList>
    </citation>
    <scope>IDENTIFICATION</scope>
</reference>
<dbReference type="InterPro" id="IPR036047">
    <property type="entry name" value="F-box-like_dom_sf"/>
</dbReference>
<dbReference type="PANTHER" id="PTHR46432:SF1">
    <property type="entry name" value="F-BOX ONLY PROTEIN 42"/>
    <property type="match status" value="1"/>
</dbReference>
<dbReference type="Gene3D" id="2.120.10.80">
    <property type="entry name" value="Kelch-type beta propeller"/>
    <property type="match status" value="1"/>
</dbReference>
<dbReference type="Proteomes" id="UP000594260">
    <property type="component" value="Unplaced"/>
</dbReference>
<evidence type="ECO:0000313" key="3">
    <source>
        <dbReference type="EnsemblMetazoa" id="XP_022663938"/>
    </source>
</evidence>
<sequence length="500" mass="55531">MEEKPPRKVAAGIGASINDLPEVVLEYILLQLSPYSDLHACSQVNRLWNLLAKRAMVKIRRNLEQAVQNQQLQWFTRPIEEGEIGASYIQKRHSHSCVVLGRRMYVFGGCTSNTSTTYNDLWSYDLARRVWVKPLSYGTYPPPKACASLITHQNKLILFGGWAHTSPYYPLYNSWRIFDHIHTYDPAMNCWTEVNRMATSGCCPATAGHTASLFREDKMLLFGGLQALDDGRGPPYNMSNDVWLLNLKSWMWSKQKIQGAKPKPRYGHSQIALDEDHILIIGGCSGPDEMLYDLWLLEACSRNRTSDNLEWKWYPIEVANQKDGAPRLSFHPACRVGDWVVMLGRSRYGAKSVPQASVRVSHASPLRARPANGDFMPGPSRLDRGPPGGAVAAQGGAAAGAVASPTHAAGWKSTMSVYALDISESVVKKRACWVERAEAAGRVHQPPEHLVLYTLVKGQGELLMFGGIRRESCAGNSEVPANSDNASNDLYSLSFTQEVI</sequence>
<dbReference type="SUPFAM" id="SSF81383">
    <property type="entry name" value="F-box domain"/>
    <property type="match status" value="1"/>
</dbReference>
<dbReference type="PANTHER" id="PTHR46432">
    <property type="entry name" value="F-BOX ONLY PROTEIN 42"/>
    <property type="match status" value="1"/>
</dbReference>
<dbReference type="InterPro" id="IPR015915">
    <property type="entry name" value="Kelch-typ_b-propeller"/>
</dbReference>
<dbReference type="SUPFAM" id="SSF117281">
    <property type="entry name" value="Kelch motif"/>
    <property type="match status" value="1"/>
</dbReference>
<dbReference type="Pfam" id="PF12937">
    <property type="entry name" value="F-box-like"/>
    <property type="match status" value="1"/>
</dbReference>
<dbReference type="RefSeq" id="XP_022663938.1">
    <property type="nucleotide sequence ID" value="XM_022808203.1"/>
</dbReference>
<dbReference type="GO" id="GO:1990756">
    <property type="term" value="F:ubiquitin-like ligase-substrate adaptor activity"/>
    <property type="evidence" value="ECO:0007669"/>
    <property type="project" value="TreeGrafter"/>
</dbReference>
<protein>
    <recommendedName>
        <fullName evidence="2">F-box domain-containing protein</fullName>
    </recommendedName>
</protein>
<dbReference type="GeneID" id="111251539"/>
<evidence type="ECO:0000259" key="2">
    <source>
        <dbReference type="SMART" id="SM00256"/>
    </source>
</evidence>
<dbReference type="KEGG" id="vde:111251539"/>
<feature type="domain" description="F-box" evidence="2">
    <location>
        <begin position="20"/>
        <end position="61"/>
    </location>
</feature>
<evidence type="ECO:0000256" key="1">
    <source>
        <dbReference type="SAM" id="MobiDB-lite"/>
    </source>
</evidence>
<dbReference type="OMA" id="KCAPFPR"/>